<dbReference type="InterPro" id="IPR007174">
    <property type="entry name" value="Las1"/>
</dbReference>
<accession>A0A0D2ELU3</accession>
<dbReference type="PANTHER" id="PTHR15002">
    <property type="entry name" value="RIBOSOMAL BIOGENESIS PROTEIN LAS1L"/>
    <property type="match status" value="1"/>
</dbReference>
<proteinExistence type="predicted"/>
<keyword evidence="3" id="KW-1185">Reference proteome</keyword>
<evidence type="ECO:0000256" key="1">
    <source>
        <dbReference type="SAM" id="MobiDB-lite"/>
    </source>
</evidence>
<feature type="compositionally biased region" description="Basic and acidic residues" evidence="1">
    <location>
        <begin position="212"/>
        <end position="226"/>
    </location>
</feature>
<evidence type="ECO:0000313" key="2">
    <source>
        <dbReference type="EMBL" id="KIW90946.1"/>
    </source>
</evidence>
<feature type="compositionally biased region" description="Polar residues" evidence="1">
    <location>
        <begin position="244"/>
        <end position="268"/>
    </location>
</feature>
<dbReference type="HOGENOM" id="CLU_019519_2_0_1"/>
<dbReference type="Pfam" id="PF04031">
    <property type="entry name" value="Las1"/>
    <property type="match status" value="2"/>
</dbReference>
<dbReference type="GO" id="GO:0000470">
    <property type="term" value="P:maturation of LSU-rRNA"/>
    <property type="evidence" value="ECO:0007669"/>
    <property type="project" value="TreeGrafter"/>
</dbReference>
<organism evidence="2 3">
    <name type="scientific">Cladophialophora bantiana (strain ATCC 10958 / CBS 173.52 / CDC B-1940 / NIH 8579)</name>
    <name type="common">Xylohypha bantiana</name>
    <dbReference type="NCBI Taxonomy" id="1442370"/>
    <lineage>
        <taxon>Eukaryota</taxon>
        <taxon>Fungi</taxon>
        <taxon>Dikarya</taxon>
        <taxon>Ascomycota</taxon>
        <taxon>Pezizomycotina</taxon>
        <taxon>Eurotiomycetes</taxon>
        <taxon>Chaetothyriomycetidae</taxon>
        <taxon>Chaetothyriales</taxon>
        <taxon>Herpotrichiellaceae</taxon>
        <taxon>Cladophialophora</taxon>
    </lineage>
</organism>
<dbReference type="GO" id="GO:0030687">
    <property type="term" value="C:preribosome, large subunit precursor"/>
    <property type="evidence" value="ECO:0007669"/>
    <property type="project" value="TreeGrafter"/>
</dbReference>
<dbReference type="GO" id="GO:0004519">
    <property type="term" value="F:endonuclease activity"/>
    <property type="evidence" value="ECO:0007669"/>
    <property type="project" value="InterPro"/>
</dbReference>
<sequence length="284" mass="32171">MILQFPPWRHDSELAMVRDWFFPNHAKQEVFSSTIGSDSSRDIRQRAIDRVNLWLFKAGQLPPAMVATASLTEALIHDERRRSSSGTAISDSAMQSIYAMAFARFVNGFVDRDVARSYAAEMARDDTPEGEDVTRFSASAAKGESSMYAHAATIGMPQTFVDLRHQVTHADIPNLMYLRQMTEQALGWMWERWWVKNVTGRPERALRELEDRRRVSRRARDARESTQKGSRNMMFQNDPDSDGQGVSTEATLVACTSQNEPELSSTARSRYVAKRKAAALDDDN</sequence>
<dbReference type="PANTHER" id="PTHR15002:SF0">
    <property type="entry name" value="RIBOSOMAL BIOGENESIS PROTEIN LAS1L"/>
    <property type="match status" value="1"/>
</dbReference>
<reference evidence="2" key="1">
    <citation type="submission" date="2015-01" db="EMBL/GenBank/DDBJ databases">
        <title>The Genome Sequence of Cladophialophora bantiana CBS 173.52.</title>
        <authorList>
            <consortium name="The Broad Institute Genomics Platform"/>
            <person name="Cuomo C."/>
            <person name="de Hoog S."/>
            <person name="Gorbushina A."/>
            <person name="Stielow B."/>
            <person name="Teixiera M."/>
            <person name="Abouelleil A."/>
            <person name="Chapman S.B."/>
            <person name="Priest M."/>
            <person name="Young S.K."/>
            <person name="Wortman J."/>
            <person name="Nusbaum C."/>
            <person name="Birren B."/>
        </authorList>
    </citation>
    <scope>NUCLEOTIDE SEQUENCE [LARGE SCALE GENOMIC DNA]</scope>
    <source>
        <strain evidence="2">CBS 173.52</strain>
    </source>
</reference>
<protein>
    <recommendedName>
        <fullName evidence="4">Las1-like protein</fullName>
    </recommendedName>
</protein>
<dbReference type="OrthoDB" id="515692at2759"/>
<dbReference type="RefSeq" id="XP_016617615.1">
    <property type="nucleotide sequence ID" value="XM_016766457.1"/>
</dbReference>
<name>A0A0D2ELU3_CLAB1</name>
<dbReference type="VEuPathDB" id="FungiDB:Z519_08729"/>
<evidence type="ECO:0000313" key="3">
    <source>
        <dbReference type="Proteomes" id="UP000053789"/>
    </source>
</evidence>
<dbReference type="AlphaFoldDB" id="A0A0D2ELU3"/>
<dbReference type="Proteomes" id="UP000053789">
    <property type="component" value="Unassembled WGS sequence"/>
</dbReference>
<dbReference type="EMBL" id="KN846992">
    <property type="protein sequence ID" value="KIW90946.1"/>
    <property type="molecule type" value="Genomic_DNA"/>
</dbReference>
<gene>
    <name evidence="2" type="ORF">Z519_08729</name>
</gene>
<dbReference type="GO" id="GO:0090730">
    <property type="term" value="C:Las1 complex"/>
    <property type="evidence" value="ECO:0007669"/>
    <property type="project" value="InterPro"/>
</dbReference>
<dbReference type="GeneID" id="27701657"/>
<dbReference type="GO" id="GO:0000460">
    <property type="term" value="P:maturation of 5.8S rRNA"/>
    <property type="evidence" value="ECO:0007669"/>
    <property type="project" value="TreeGrafter"/>
</dbReference>
<evidence type="ECO:0008006" key="4">
    <source>
        <dbReference type="Google" id="ProtNLM"/>
    </source>
</evidence>
<feature type="region of interest" description="Disordered" evidence="1">
    <location>
        <begin position="212"/>
        <end position="269"/>
    </location>
</feature>